<dbReference type="PANTHER" id="PTHR43297">
    <property type="entry name" value="OLIGOPEPTIDE TRANSPORT ATP-BINDING PROTEIN APPD"/>
    <property type="match status" value="1"/>
</dbReference>
<evidence type="ECO:0000256" key="5">
    <source>
        <dbReference type="ARBA" id="ARBA00022519"/>
    </source>
</evidence>
<keyword evidence="4" id="KW-1003">Cell membrane</keyword>
<evidence type="ECO:0000256" key="4">
    <source>
        <dbReference type="ARBA" id="ARBA00022475"/>
    </source>
</evidence>
<evidence type="ECO:0000256" key="3">
    <source>
        <dbReference type="ARBA" id="ARBA00022448"/>
    </source>
</evidence>
<sequence>MTEPILRIEGLRVAIGRGARATPILRGVDLAVAPGEVHGLVGESGAGKSMIGRAVLGLLPGGARITAGTVCYGGLDMAAIGPRGRQRLLGREIALVPQDPTAALNPVRRIGRQITDVLRLRLGLGRAEAARRAVEILAETAIREPERVVQQYPHELSGGMRQRVLIGIAFAGRPRLIVADEPTTALDVTAQREILRLIRQLQGRYGSAVLFVTHDLGVVAKICQRVTVLHAGRVVEEGDIARILQAPRHAYTGALLAAMPRVDRPGHRPAPIPAALTDRLWAEAHAFDAAATAGAA</sequence>
<dbReference type="EMBL" id="JAVDPW010000003">
    <property type="protein sequence ID" value="MDR6289170.1"/>
    <property type="molecule type" value="Genomic_DNA"/>
</dbReference>
<evidence type="ECO:0000256" key="9">
    <source>
        <dbReference type="ARBA" id="ARBA00023136"/>
    </source>
</evidence>
<accession>A0ABU1JNP5</accession>
<keyword evidence="7 11" id="KW-0067">ATP-binding</keyword>
<keyword evidence="9" id="KW-0472">Membrane</keyword>
<dbReference type="PROSITE" id="PS50893">
    <property type="entry name" value="ABC_TRANSPORTER_2"/>
    <property type="match status" value="1"/>
</dbReference>
<dbReference type="PROSITE" id="PS00211">
    <property type="entry name" value="ABC_TRANSPORTER_1"/>
    <property type="match status" value="1"/>
</dbReference>
<gene>
    <name evidence="11" type="ORF">E9232_001685</name>
</gene>
<dbReference type="InterPro" id="IPR003593">
    <property type="entry name" value="AAA+_ATPase"/>
</dbReference>
<keyword evidence="12" id="KW-1185">Reference proteome</keyword>
<dbReference type="PANTHER" id="PTHR43297:SF14">
    <property type="entry name" value="ATPASE AAA-TYPE CORE DOMAIN-CONTAINING PROTEIN"/>
    <property type="match status" value="1"/>
</dbReference>
<dbReference type="RefSeq" id="WP_309793338.1">
    <property type="nucleotide sequence ID" value="NZ_JAVDPW010000003.1"/>
</dbReference>
<keyword evidence="5" id="KW-0997">Cell inner membrane</keyword>
<evidence type="ECO:0000256" key="7">
    <source>
        <dbReference type="ARBA" id="ARBA00022840"/>
    </source>
</evidence>
<dbReference type="InterPro" id="IPR050388">
    <property type="entry name" value="ABC_Ni/Peptide_Import"/>
</dbReference>
<dbReference type="SUPFAM" id="SSF52540">
    <property type="entry name" value="P-loop containing nucleoside triphosphate hydrolases"/>
    <property type="match status" value="1"/>
</dbReference>
<evidence type="ECO:0000259" key="10">
    <source>
        <dbReference type="PROSITE" id="PS50893"/>
    </source>
</evidence>
<keyword evidence="8" id="KW-1278">Translocase</keyword>
<dbReference type="SMART" id="SM00382">
    <property type="entry name" value="AAA"/>
    <property type="match status" value="1"/>
</dbReference>
<dbReference type="CDD" id="cd03257">
    <property type="entry name" value="ABC_NikE_OppD_transporters"/>
    <property type="match status" value="1"/>
</dbReference>
<organism evidence="11 12">
    <name type="scientific">Inquilinus ginsengisoli</name>
    <dbReference type="NCBI Taxonomy" id="363840"/>
    <lineage>
        <taxon>Bacteria</taxon>
        <taxon>Pseudomonadati</taxon>
        <taxon>Pseudomonadota</taxon>
        <taxon>Alphaproteobacteria</taxon>
        <taxon>Rhodospirillales</taxon>
        <taxon>Rhodospirillaceae</taxon>
        <taxon>Inquilinus</taxon>
    </lineage>
</organism>
<comment type="caution">
    <text evidence="11">The sequence shown here is derived from an EMBL/GenBank/DDBJ whole genome shotgun (WGS) entry which is preliminary data.</text>
</comment>
<evidence type="ECO:0000313" key="12">
    <source>
        <dbReference type="Proteomes" id="UP001262410"/>
    </source>
</evidence>
<dbReference type="Pfam" id="PF00005">
    <property type="entry name" value="ABC_tran"/>
    <property type="match status" value="1"/>
</dbReference>
<dbReference type="InterPro" id="IPR013563">
    <property type="entry name" value="Oligopep_ABC_C"/>
</dbReference>
<evidence type="ECO:0000256" key="2">
    <source>
        <dbReference type="ARBA" id="ARBA00005417"/>
    </source>
</evidence>
<dbReference type="InterPro" id="IPR003439">
    <property type="entry name" value="ABC_transporter-like_ATP-bd"/>
</dbReference>
<dbReference type="Pfam" id="PF08352">
    <property type="entry name" value="oligo_HPY"/>
    <property type="match status" value="1"/>
</dbReference>
<evidence type="ECO:0000256" key="1">
    <source>
        <dbReference type="ARBA" id="ARBA00004417"/>
    </source>
</evidence>
<dbReference type="Gene3D" id="3.40.50.300">
    <property type="entry name" value="P-loop containing nucleotide triphosphate hydrolases"/>
    <property type="match status" value="1"/>
</dbReference>
<dbReference type="InterPro" id="IPR017871">
    <property type="entry name" value="ABC_transporter-like_CS"/>
</dbReference>
<name>A0ABU1JNP5_9PROT</name>
<evidence type="ECO:0000256" key="6">
    <source>
        <dbReference type="ARBA" id="ARBA00022741"/>
    </source>
</evidence>
<comment type="similarity">
    <text evidence="2">Belongs to the ABC transporter superfamily.</text>
</comment>
<keyword evidence="6" id="KW-0547">Nucleotide-binding</keyword>
<evidence type="ECO:0000256" key="8">
    <source>
        <dbReference type="ARBA" id="ARBA00022967"/>
    </source>
</evidence>
<reference evidence="11 12" key="1">
    <citation type="submission" date="2023-07" db="EMBL/GenBank/DDBJ databases">
        <title>Sorghum-associated microbial communities from plants grown in Nebraska, USA.</title>
        <authorList>
            <person name="Schachtman D."/>
        </authorList>
    </citation>
    <scope>NUCLEOTIDE SEQUENCE [LARGE SCALE GENOMIC DNA]</scope>
    <source>
        <strain evidence="11 12">584</strain>
    </source>
</reference>
<dbReference type="GO" id="GO:0005524">
    <property type="term" value="F:ATP binding"/>
    <property type="evidence" value="ECO:0007669"/>
    <property type="project" value="UniProtKB-KW"/>
</dbReference>
<feature type="domain" description="ABC transporter" evidence="10">
    <location>
        <begin position="6"/>
        <end position="256"/>
    </location>
</feature>
<evidence type="ECO:0000313" key="11">
    <source>
        <dbReference type="EMBL" id="MDR6289170.1"/>
    </source>
</evidence>
<dbReference type="InterPro" id="IPR027417">
    <property type="entry name" value="P-loop_NTPase"/>
</dbReference>
<dbReference type="Proteomes" id="UP001262410">
    <property type="component" value="Unassembled WGS sequence"/>
</dbReference>
<keyword evidence="3" id="KW-0813">Transport</keyword>
<comment type="subcellular location">
    <subcellularLocation>
        <location evidence="1">Cell inner membrane</location>
        <topology evidence="1">Peripheral membrane protein</topology>
    </subcellularLocation>
</comment>
<proteinExistence type="inferred from homology"/>
<protein>
    <submittedName>
        <fullName evidence="11">Peptide/nickel transport system ATP-binding protein</fullName>
    </submittedName>
</protein>